<sequence length="301" mass="33050">MHGATEAPTVSVIIPTWNAAWCIRRAIDSVFAQAYRDFELIVVDDGSTDDTAVVLGTYGGQLKVVTKSNGGMSSARNAGIREARGHYLAFLDADDRWLPYKLARQVAMLDRHPDLAFCAAVATFEDLQGRTLGEWRGARGQPADVAEVFENHAAVAGGASAVLARRDLVARLGGFDETLAGAEDTDLWIRLAAHGGFVCIDEPLVVVLRRPDSVSRNFEAMRRGALTMIGKNRNLLPEHLRDAFWRKVYAGTLCDYAKWAYRDGRRGAALRDVLTALWVSPLERGRLAISLALAMLARQRI</sequence>
<gene>
    <name evidence="2" type="ORF">GPA26_02635</name>
</gene>
<organism evidence="2 3">
    <name type="scientific">Aromatoleum petrolei</name>
    <dbReference type="NCBI Taxonomy" id="76116"/>
    <lineage>
        <taxon>Bacteria</taxon>
        <taxon>Pseudomonadati</taxon>
        <taxon>Pseudomonadota</taxon>
        <taxon>Betaproteobacteria</taxon>
        <taxon>Rhodocyclales</taxon>
        <taxon>Rhodocyclaceae</taxon>
        <taxon>Aromatoleum</taxon>
    </lineage>
</organism>
<dbReference type="Proteomes" id="UP000652074">
    <property type="component" value="Unassembled WGS sequence"/>
</dbReference>
<evidence type="ECO:0000313" key="2">
    <source>
        <dbReference type="EMBL" id="NMF87370.1"/>
    </source>
</evidence>
<dbReference type="EMBL" id="WTVR01000004">
    <property type="protein sequence ID" value="NMF87370.1"/>
    <property type="molecule type" value="Genomic_DNA"/>
</dbReference>
<dbReference type="SUPFAM" id="SSF53448">
    <property type="entry name" value="Nucleotide-diphospho-sugar transferases"/>
    <property type="match status" value="1"/>
</dbReference>
<accession>A0ABX1MJP7</accession>
<dbReference type="PANTHER" id="PTHR43685">
    <property type="entry name" value="GLYCOSYLTRANSFERASE"/>
    <property type="match status" value="1"/>
</dbReference>
<reference evidence="2 3" key="1">
    <citation type="submission" date="2019-12" db="EMBL/GenBank/DDBJ databases">
        <title>Comparative genomics gives insights into the taxonomy of the Azoarcus-Aromatoleum group and reveals separate origins of nif in the plant-associated Azoarcus and non-plant-associated Aromatoleum sub-groups.</title>
        <authorList>
            <person name="Lafos M."/>
            <person name="Maluk M."/>
            <person name="Batista M."/>
            <person name="Junghare M."/>
            <person name="Carmona M."/>
            <person name="Faoro H."/>
            <person name="Cruz L.M."/>
            <person name="Battistoni F."/>
            <person name="De Souza E."/>
            <person name="Pedrosa F."/>
            <person name="Chen W.-M."/>
            <person name="Poole P.S."/>
            <person name="Dixon R.A."/>
            <person name="James E.K."/>
        </authorList>
    </citation>
    <scope>NUCLEOTIDE SEQUENCE [LARGE SCALE GENOMIC DNA]</scope>
    <source>
        <strain evidence="2 3">ToN1</strain>
    </source>
</reference>
<dbReference type="InterPro" id="IPR029044">
    <property type="entry name" value="Nucleotide-diphossugar_trans"/>
</dbReference>
<dbReference type="Pfam" id="PF00535">
    <property type="entry name" value="Glycos_transf_2"/>
    <property type="match status" value="1"/>
</dbReference>
<comment type="caution">
    <text evidence="2">The sequence shown here is derived from an EMBL/GenBank/DDBJ whole genome shotgun (WGS) entry which is preliminary data.</text>
</comment>
<evidence type="ECO:0000313" key="3">
    <source>
        <dbReference type="Proteomes" id="UP000652074"/>
    </source>
</evidence>
<proteinExistence type="predicted"/>
<dbReference type="Gene3D" id="3.90.550.10">
    <property type="entry name" value="Spore Coat Polysaccharide Biosynthesis Protein SpsA, Chain A"/>
    <property type="match status" value="1"/>
</dbReference>
<dbReference type="PANTHER" id="PTHR43685:SF2">
    <property type="entry name" value="GLYCOSYLTRANSFERASE 2-LIKE DOMAIN-CONTAINING PROTEIN"/>
    <property type="match status" value="1"/>
</dbReference>
<evidence type="ECO:0000259" key="1">
    <source>
        <dbReference type="Pfam" id="PF00535"/>
    </source>
</evidence>
<keyword evidence="3" id="KW-1185">Reference proteome</keyword>
<protein>
    <submittedName>
        <fullName evidence="2">Glycosyltransferase</fullName>
    </submittedName>
</protein>
<feature type="domain" description="Glycosyltransferase 2-like" evidence="1">
    <location>
        <begin position="11"/>
        <end position="134"/>
    </location>
</feature>
<dbReference type="InterPro" id="IPR001173">
    <property type="entry name" value="Glyco_trans_2-like"/>
</dbReference>
<name>A0ABX1MJP7_9RHOO</name>
<dbReference type="InterPro" id="IPR050834">
    <property type="entry name" value="Glycosyltransf_2"/>
</dbReference>